<gene>
    <name evidence="2" type="ORF">TAT_000042800</name>
    <name evidence="3" type="ORF">TAV_000042400</name>
</gene>
<accession>A0A3B0MI86</accession>
<name>A0A3B0MI86_THEAN</name>
<proteinExistence type="predicted"/>
<protein>
    <submittedName>
        <fullName evidence="3">Snf7, putative</fullName>
    </submittedName>
</protein>
<sequence length="190" mass="22028">MGGSQSLMDTKFNLTLQSREAQKLHYKCLKEEEDERIKVKSAIESNNPESARIHATNSIFKRNEAMRFLEFKSRLDILSAQIDSAMRTQQLTEELKKVLPQLNKFLKYNKLDSVDVITDFKKIFENMDENDSYTGENVNRESSFKAPPREVEALISRVAQEYDLDMSEMTKKMETQNESKPQSYNKPGLS</sequence>
<organism evidence="3">
    <name type="scientific">Theileria annulata</name>
    <dbReference type="NCBI Taxonomy" id="5874"/>
    <lineage>
        <taxon>Eukaryota</taxon>
        <taxon>Sar</taxon>
        <taxon>Alveolata</taxon>
        <taxon>Apicomplexa</taxon>
        <taxon>Aconoidasida</taxon>
        <taxon>Piroplasmida</taxon>
        <taxon>Theileriidae</taxon>
        <taxon>Theileria</taxon>
    </lineage>
</organism>
<dbReference type="EMBL" id="UIVT01000001">
    <property type="protein sequence ID" value="SVP88569.1"/>
    <property type="molecule type" value="Genomic_DNA"/>
</dbReference>
<evidence type="ECO:0000313" key="3">
    <source>
        <dbReference type="EMBL" id="SVP89727.1"/>
    </source>
</evidence>
<dbReference type="VEuPathDB" id="PiroplasmaDB:TA20920"/>
<evidence type="ECO:0000256" key="1">
    <source>
        <dbReference type="SAM" id="MobiDB-lite"/>
    </source>
</evidence>
<feature type="region of interest" description="Disordered" evidence="1">
    <location>
        <begin position="166"/>
        <end position="190"/>
    </location>
</feature>
<dbReference type="EMBL" id="UIVS01000001">
    <property type="protein sequence ID" value="SVP89727.1"/>
    <property type="molecule type" value="Genomic_DNA"/>
</dbReference>
<feature type="compositionally biased region" description="Polar residues" evidence="1">
    <location>
        <begin position="178"/>
        <end position="190"/>
    </location>
</feature>
<dbReference type="AlphaFoldDB" id="A0A3B0MI86"/>
<evidence type="ECO:0000313" key="2">
    <source>
        <dbReference type="EMBL" id="SVP88569.1"/>
    </source>
</evidence>
<dbReference type="GO" id="GO:0007034">
    <property type="term" value="P:vacuolar transport"/>
    <property type="evidence" value="ECO:0007669"/>
    <property type="project" value="InterPro"/>
</dbReference>
<reference evidence="3" key="1">
    <citation type="submission" date="2018-07" db="EMBL/GenBank/DDBJ databases">
        <authorList>
            <person name="Quirk P.G."/>
            <person name="Krulwich T.A."/>
        </authorList>
    </citation>
    <scope>NUCLEOTIDE SEQUENCE</scope>
    <source>
        <strain evidence="3">Anand</strain>
    </source>
</reference>
<dbReference type="InterPro" id="IPR005024">
    <property type="entry name" value="Snf7_fam"/>
</dbReference>
<dbReference type="Gene3D" id="6.10.140.1230">
    <property type="match status" value="1"/>
</dbReference>
<feature type="compositionally biased region" description="Basic and acidic residues" evidence="1">
    <location>
        <begin position="168"/>
        <end position="177"/>
    </location>
</feature>
<dbReference type="PANTHER" id="PTHR10476">
    <property type="entry name" value="CHARGED MULTIVESICULAR BODY PROTEIN"/>
    <property type="match status" value="1"/>
</dbReference>